<feature type="compositionally biased region" description="Acidic residues" evidence="2">
    <location>
        <begin position="35"/>
        <end position="50"/>
    </location>
</feature>
<dbReference type="STRING" id="361077.A0A151ZB86"/>
<sequence length="349" mass="39969">MNKKIQDKKRKTRDESESESEIESDDSDKGVIPDSDSDEENYDDSDDGSDFNEITAEFEINPCVESDYHSIKNMISRLVPYNETINFSAGAITNLILEQSKKLKFGRSIRVEGVDDPYGFLSVFNYNSVKDNESIEGLTEFMKIKSKSAETSFVDTKTHGGDSTFLSVLTNLLSKSKAQPLGYVFNERFLNVPNDLVYPLHQYIQYDIELLTENDPTYNFKNYLFLTTFGITTKPNETEQPQPQPTETTNKSKTKKSKHTISEDQPQQQPQQQNDQLPEGLEIYQKVEDKYIKKHSSAWLTFNIPYEYGEGSRWTLNGHLNYKGLIMILPSSKVPNLLKDLQEKAILDD</sequence>
<dbReference type="OMA" id="HSIKNMI"/>
<comment type="similarity">
    <text evidence="1">Belongs to the BCP1 family.</text>
</comment>
<protein>
    <recommendedName>
        <fullName evidence="5">Protein BCP1</fullName>
    </recommendedName>
</protein>
<dbReference type="Pfam" id="PF13862">
    <property type="entry name" value="BCCIP"/>
    <property type="match status" value="1"/>
</dbReference>
<dbReference type="PANTHER" id="PTHR13261">
    <property type="entry name" value="BRCA2 AND CDKN1A INTERACTING PROTEIN"/>
    <property type="match status" value="1"/>
</dbReference>
<dbReference type="OrthoDB" id="27543at2759"/>
<dbReference type="PANTHER" id="PTHR13261:SF0">
    <property type="entry name" value="BRCA2 AND CDKN1A-INTERACTING PROTEIN"/>
    <property type="match status" value="1"/>
</dbReference>
<dbReference type="GO" id="GO:0005634">
    <property type="term" value="C:nucleus"/>
    <property type="evidence" value="ECO:0007669"/>
    <property type="project" value="TreeGrafter"/>
</dbReference>
<evidence type="ECO:0000256" key="1">
    <source>
        <dbReference type="ARBA" id="ARBA00006781"/>
    </source>
</evidence>
<evidence type="ECO:0000256" key="2">
    <source>
        <dbReference type="SAM" id="MobiDB-lite"/>
    </source>
</evidence>
<name>A0A151ZB86_TIELA</name>
<comment type="caution">
    <text evidence="3">The sequence shown here is derived from an EMBL/GenBank/DDBJ whole genome shotgun (WGS) entry which is preliminary data.</text>
</comment>
<organism evidence="3 4">
    <name type="scientific">Tieghemostelium lacteum</name>
    <name type="common">Slime mold</name>
    <name type="synonym">Dictyostelium lacteum</name>
    <dbReference type="NCBI Taxonomy" id="361077"/>
    <lineage>
        <taxon>Eukaryota</taxon>
        <taxon>Amoebozoa</taxon>
        <taxon>Evosea</taxon>
        <taxon>Eumycetozoa</taxon>
        <taxon>Dictyostelia</taxon>
        <taxon>Dictyosteliales</taxon>
        <taxon>Raperosteliaceae</taxon>
        <taxon>Tieghemostelium</taxon>
    </lineage>
</organism>
<accession>A0A151ZB86</accession>
<evidence type="ECO:0000313" key="4">
    <source>
        <dbReference type="Proteomes" id="UP000076078"/>
    </source>
</evidence>
<feature type="compositionally biased region" description="Basic residues" evidence="2">
    <location>
        <begin position="1"/>
        <end position="11"/>
    </location>
</feature>
<dbReference type="InterPro" id="IPR025602">
    <property type="entry name" value="BCP1_family"/>
</dbReference>
<dbReference type="FunCoup" id="A0A151ZB86">
    <property type="interactions" value="39"/>
</dbReference>
<keyword evidence="4" id="KW-1185">Reference proteome</keyword>
<dbReference type="AlphaFoldDB" id="A0A151ZB86"/>
<dbReference type="EMBL" id="LODT01000035">
    <property type="protein sequence ID" value="KYQ91212.1"/>
    <property type="molecule type" value="Genomic_DNA"/>
</dbReference>
<feature type="compositionally biased region" description="Acidic residues" evidence="2">
    <location>
        <begin position="16"/>
        <end position="26"/>
    </location>
</feature>
<evidence type="ECO:0000313" key="3">
    <source>
        <dbReference type="EMBL" id="KYQ91212.1"/>
    </source>
</evidence>
<evidence type="ECO:0008006" key="5">
    <source>
        <dbReference type="Google" id="ProtNLM"/>
    </source>
</evidence>
<feature type="region of interest" description="Disordered" evidence="2">
    <location>
        <begin position="234"/>
        <end position="277"/>
    </location>
</feature>
<gene>
    <name evidence="3" type="ORF">DLAC_08138</name>
</gene>
<reference evidence="3 4" key="1">
    <citation type="submission" date="2015-12" db="EMBL/GenBank/DDBJ databases">
        <title>Dictyostelia acquired genes for synthesis and detection of signals that induce cell-type specialization by lateral gene transfer from prokaryotes.</title>
        <authorList>
            <person name="Gloeckner G."/>
            <person name="Schaap P."/>
        </authorList>
    </citation>
    <scope>NUCLEOTIDE SEQUENCE [LARGE SCALE GENOMIC DNA]</scope>
    <source>
        <strain evidence="3 4">TK</strain>
    </source>
</reference>
<dbReference type="InParanoid" id="A0A151ZB86"/>
<feature type="region of interest" description="Disordered" evidence="2">
    <location>
        <begin position="1"/>
        <end position="51"/>
    </location>
</feature>
<dbReference type="Proteomes" id="UP000076078">
    <property type="component" value="Unassembled WGS sequence"/>
</dbReference>
<proteinExistence type="inferred from homology"/>
<feature type="compositionally biased region" description="Low complexity" evidence="2">
    <location>
        <begin position="234"/>
        <end position="251"/>
    </location>
</feature>